<feature type="compositionally biased region" description="Polar residues" evidence="1">
    <location>
        <begin position="1"/>
        <end position="18"/>
    </location>
</feature>
<sequence>MSNTSSSKVRPLETNPSPLASPPSYIESLDSRSASDVQPYIYREADSASTPSSPSSIESLDAADEAVWSRARHERRRLSRNDLRHLTWKYNKPEIIAIAIFFAVFISILLAIAYTVIRNYGAYESFEQCVRRGGGMTC</sequence>
<feature type="region of interest" description="Disordered" evidence="1">
    <location>
        <begin position="1"/>
        <end position="32"/>
    </location>
</feature>
<keyword evidence="4" id="KW-1185">Reference proteome</keyword>
<name>A0A8E2EMA8_9PEZI</name>
<keyword evidence="2" id="KW-1133">Transmembrane helix</keyword>
<feature type="transmembrane region" description="Helical" evidence="2">
    <location>
        <begin position="95"/>
        <end position="117"/>
    </location>
</feature>
<dbReference type="AlphaFoldDB" id="A0A8E2EMA8"/>
<dbReference type="EMBL" id="KV751142">
    <property type="protein sequence ID" value="OCL01377.1"/>
    <property type="molecule type" value="Genomic_DNA"/>
</dbReference>
<evidence type="ECO:0000256" key="2">
    <source>
        <dbReference type="SAM" id="Phobius"/>
    </source>
</evidence>
<evidence type="ECO:0000313" key="3">
    <source>
        <dbReference type="EMBL" id="OCL01377.1"/>
    </source>
</evidence>
<proteinExistence type="predicted"/>
<evidence type="ECO:0000313" key="4">
    <source>
        <dbReference type="Proteomes" id="UP000250140"/>
    </source>
</evidence>
<evidence type="ECO:0000256" key="1">
    <source>
        <dbReference type="SAM" id="MobiDB-lite"/>
    </source>
</evidence>
<accession>A0A8E2EMA8</accession>
<keyword evidence="2" id="KW-0472">Membrane</keyword>
<keyword evidence="2" id="KW-0812">Transmembrane</keyword>
<gene>
    <name evidence="3" type="ORF">AOQ84DRAFT_12612</name>
</gene>
<organism evidence="3 4">
    <name type="scientific">Glonium stellatum</name>
    <dbReference type="NCBI Taxonomy" id="574774"/>
    <lineage>
        <taxon>Eukaryota</taxon>
        <taxon>Fungi</taxon>
        <taxon>Dikarya</taxon>
        <taxon>Ascomycota</taxon>
        <taxon>Pezizomycotina</taxon>
        <taxon>Dothideomycetes</taxon>
        <taxon>Pleosporomycetidae</taxon>
        <taxon>Gloniales</taxon>
        <taxon>Gloniaceae</taxon>
        <taxon>Glonium</taxon>
    </lineage>
</organism>
<protein>
    <submittedName>
        <fullName evidence="3">Uncharacterized protein</fullName>
    </submittedName>
</protein>
<dbReference type="Proteomes" id="UP000250140">
    <property type="component" value="Unassembled WGS sequence"/>
</dbReference>
<reference evidence="3 4" key="1">
    <citation type="journal article" date="2016" name="Nat. Commun.">
        <title>Ectomycorrhizal ecology is imprinted in the genome of the dominant symbiotic fungus Cenococcum geophilum.</title>
        <authorList>
            <consortium name="DOE Joint Genome Institute"/>
            <person name="Peter M."/>
            <person name="Kohler A."/>
            <person name="Ohm R.A."/>
            <person name="Kuo A."/>
            <person name="Krutzmann J."/>
            <person name="Morin E."/>
            <person name="Arend M."/>
            <person name="Barry K.W."/>
            <person name="Binder M."/>
            <person name="Choi C."/>
            <person name="Clum A."/>
            <person name="Copeland A."/>
            <person name="Grisel N."/>
            <person name="Haridas S."/>
            <person name="Kipfer T."/>
            <person name="LaButti K."/>
            <person name="Lindquist E."/>
            <person name="Lipzen A."/>
            <person name="Maire R."/>
            <person name="Meier B."/>
            <person name="Mihaltcheva S."/>
            <person name="Molinier V."/>
            <person name="Murat C."/>
            <person name="Poggeler S."/>
            <person name="Quandt C.A."/>
            <person name="Sperisen C."/>
            <person name="Tritt A."/>
            <person name="Tisserant E."/>
            <person name="Crous P.W."/>
            <person name="Henrissat B."/>
            <person name="Nehls U."/>
            <person name="Egli S."/>
            <person name="Spatafora J.W."/>
            <person name="Grigoriev I.V."/>
            <person name="Martin F.M."/>
        </authorList>
    </citation>
    <scope>NUCLEOTIDE SEQUENCE [LARGE SCALE GENOMIC DNA]</scope>
    <source>
        <strain evidence="3 4">CBS 207.34</strain>
    </source>
</reference>